<organism evidence="4 5">
    <name type="scientific">Nasonia vitripennis</name>
    <name type="common">Parasitic wasp</name>
    <dbReference type="NCBI Taxonomy" id="7425"/>
    <lineage>
        <taxon>Eukaryota</taxon>
        <taxon>Metazoa</taxon>
        <taxon>Ecdysozoa</taxon>
        <taxon>Arthropoda</taxon>
        <taxon>Hexapoda</taxon>
        <taxon>Insecta</taxon>
        <taxon>Pterygota</taxon>
        <taxon>Neoptera</taxon>
        <taxon>Endopterygota</taxon>
        <taxon>Hymenoptera</taxon>
        <taxon>Apocrita</taxon>
        <taxon>Proctotrupomorpha</taxon>
        <taxon>Chalcidoidea</taxon>
        <taxon>Pteromalidae</taxon>
        <taxon>Pteromalinae</taxon>
        <taxon>Nasonia</taxon>
    </lineage>
</organism>
<evidence type="ECO:0000256" key="1">
    <source>
        <dbReference type="SAM" id="MobiDB-lite"/>
    </source>
</evidence>
<dbReference type="SMR" id="A0A7M7QFT3"/>
<accession>A0A7M7QFT3</accession>
<feature type="compositionally biased region" description="Polar residues" evidence="1">
    <location>
        <begin position="200"/>
        <end position="212"/>
    </location>
</feature>
<feature type="compositionally biased region" description="Basic residues" evidence="1">
    <location>
        <begin position="286"/>
        <end position="297"/>
    </location>
</feature>
<keyword evidence="2" id="KW-0732">Signal</keyword>
<evidence type="ECO:0000313" key="4">
    <source>
        <dbReference type="EnsemblMetazoa" id="XP_031784816"/>
    </source>
</evidence>
<dbReference type="Pfam" id="PF00059">
    <property type="entry name" value="Lectin_C"/>
    <property type="match status" value="1"/>
</dbReference>
<dbReference type="AlphaFoldDB" id="A0A7M7QFT3"/>
<feature type="signal peptide" evidence="2">
    <location>
        <begin position="1"/>
        <end position="19"/>
    </location>
</feature>
<dbReference type="CDD" id="cd00037">
    <property type="entry name" value="CLECT"/>
    <property type="match status" value="1"/>
</dbReference>
<dbReference type="PROSITE" id="PS50041">
    <property type="entry name" value="C_TYPE_LECTIN_2"/>
    <property type="match status" value="1"/>
</dbReference>
<dbReference type="SUPFAM" id="SSF56436">
    <property type="entry name" value="C-type lectin-like"/>
    <property type="match status" value="1"/>
</dbReference>
<protein>
    <recommendedName>
        <fullName evidence="3">C-type lectin domain-containing protein</fullName>
    </recommendedName>
</protein>
<dbReference type="InterPro" id="IPR050828">
    <property type="entry name" value="C-type_lectin/matrix_domain"/>
</dbReference>
<feature type="region of interest" description="Disordered" evidence="1">
    <location>
        <begin position="276"/>
        <end position="322"/>
    </location>
</feature>
<dbReference type="InterPro" id="IPR001304">
    <property type="entry name" value="C-type_lectin-like"/>
</dbReference>
<dbReference type="GeneID" id="100679909"/>
<name>A0A7M7QFT3_NASVI</name>
<reference evidence="4" key="1">
    <citation type="submission" date="2021-01" db="UniProtKB">
        <authorList>
            <consortium name="EnsemblMetazoa"/>
        </authorList>
    </citation>
    <scope>IDENTIFICATION</scope>
</reference>
<dbReference type="InParanoid" id="A0A7M7QFT3"/>
<dbReference type="KEGG" id="nvi:100679909"/>
<dbReference type="InterPro" id="IPR016186">
    <property type="entry name" value="C-type_lectin-like/link_sf"/>
</dbReference>
<feature type="region of interest" description="Disordered" evidence="1">
    <location>
        <begin position="196"/>
        <end position="247"/>
    </location>
</feature>
<dbReference type="EnsemblMetazoa" id="XM_031928956">
    <property type="protein sequence ID" value="XP_031784816"/>
    <property type="gene ID" value="LOC100679909"/>
</dbReference>
<sequence length="346" mass="40355">MLAYWILLPVLLLLQRVAGMSVNEVSDPRSFAIESSLQHHLRPEDGYPDNDGIRRFECPAGFFRLRRYCYYLSGGTSNWRDAHFQCTARNATLAVLNRYGKDKILRKYLMGDQFKPLERWIGGIYNWQQNNWDWGVSGDKVLFRNFGDPEASKNRNWIHHCMILDPEQQYKWNARGCYEHKYFICEVPAGRIGKSRWRKNINSDPLAPQNQRLRPPRKGSNSRAEISQQQQLMRRRKKLKSMRKKNYDDNQVWAHGIKLGARPPKGSYRTSYKWQKLGAGKDRNSKSPRHGHKPRGMHRAEPRIEQATPGAAGKYEAFPGDGSLRIDENLQRLGPDFTREEVLLKV</sequence>
<evidence type="ECO:0000313" key="5">
    <source>
        <dbReference type="Proteomes" id="UP000002358"/>
    </source>
</evidence>
<proteinExistence type="predicted"/>
<dbReference type="RefSeq" id="XP_031784816.1">
    <property type="nucleotide sequence ID" value="XM_031928956.2"/>
</dbReference>
<dbReference type="PANTHER" id="PTHR45710:SF26">
    <property type="entry name" value="RH26557P"/>
    <property type="match status" value="1"/>
</dbReference>
<feature type="chain" id="PRO_5029776006" description="C-type lectin domain-containing protein" evidence="2">
    <location>
        <begin position="20"/>
        <end position="346"/>
    </location>
</feature>
<evidence type="ECO:0000256" key="2">
    <source>
        <dbReference type="SAM" id="SignalP"/>
    </source>
</evidence>
<feature type="compositionally biased region" description="Basic residues" evidence="1">
    <location>
        <begin position="233"/>
        <end position="244"/>
    </location>
</feature>
<evidence type="ECO:0000259" key="3">
    <source>
        <dbReference type="PROSITE" id="PS50041"/>
    </source>
</evidence>
<dbReference type="Proteomes" id="UP000002358">
    <property type="component" value="Chromosome 4"/>
</dbReference>
<dbReference type="PANTHER" id="PTHR45710">
    <property type="entry name" value="C-TYPE LECTIN DOMAIN-CONTAINING PROTEIN 180"/>
    <property type="match status" value="1"/>
</dbReference>
<feature type="domain" description="C-type lectin" evidence="3">
    <location>
        <begin position="65"/>
        <end position="186"/>
    </location>
</feature>
<dbReference type="OrthoDB" id="6133475at2759"/>
<keyword evidence="5" id="KW-1185">Reference proteome</keyword>
<dbReference type="Gene3D" id="3.10.100.10">
    <property type="entry name" value="Mannose-Binding Protein A, subunit A"/>
    <property type="match status" value="1"/>
</dbReference>
<dbReference type="SMART" id="SM00034">
    <property type="entry name" value="CLECT"/>
    <property type="match status" value="1"/>
</dbReference>
<dbReference type="InterPro" id="IPR016187">
    <property type="entry name" value="CTDL_fold"/>
</dbReference>